<proteinExistence type="predicted"/>
<dbReference type="GO" id="GO:0004519">
    <property type="term" value="F:endonuclease activity"/>
    <property type="evidence" value="ECO:0007669"/>
    <property type="project" value="UniProtKB-KW"/>
</dbReference>
<dbReference type="Gene3D" id="1.10.10.10">
    <property type="entry name" value="Winged helix-like DNA-binding domain superfamily/Winged helix DNA-binding domain"/>
    <property type="match status" value="1"/>
</dbReference>
<keyword evidence="4" id="KW-1185">Reference proteome</keyword>
<dbReference type="SUPFAM" id="SSF64496">
    <property type="entry name" value="DNA-binding domain of intron-encoded endonucleases"/>
    <property type="match status" value="1"/>
</dbReference>
<dbReference type="InterPro" id="IPR010902">
    <property type="entry name" value="NUMOD4"/>
</dbReference>
<dbReference type="InterPro" id="IPR044925">
    <property type="entry name" value="His-Me_finger_sf"/>
</dbReference>
<dbReference type="Gene3D" id="3.90.75.20">
    <property type="match status" value="1"/>
</dbReference>
<dbReference type="InterPro" id="IPR003615">
    <property type="entry name" value="HNH_nuc"/>
</dbReference>
<dbReference type="InterPro" id="IPR003647">
    <property type="entry name" value="Intron_nuc_1_rpt"/>
</dbReference>
<feature type="domain" description="NUMOD4" evidence="1">
    <location>
        <begin position="7"/>
        <end position="61"/>
    </location>
</feature>
<dbReference type="GO" id="GO:0016788">
    <property type="term" value="F:hydrolase activity, acting on ester bonds"/>
    <property type="evidence" value="ECO:0007669"/>
    <property type="project" value="InterPro"/>
</dbReference>
<dbReference type="SUPFAM" id="SSF54060">
    <property type="entry name" value="His-Me finger endonucleases"/>
    <property type="match status" value="1"/>
</dbReference>
<organism evidence="3 4">
    <name type="scientific">Lactobacillus phage P1</name>
    <dbReference type="NCBI Taxonomy" id="1846168"/>
    <lineage>
        <taxon>Viruses</taxon>
        <taxon>Duplodnaviria</taxon>
        <taxon>Heunggongvirae</taxon>
        <taxon>Uroviricota</taxon>
        <taxon>Caudoviricetes</taxon>
        <taxon>Tybeckvirinae</taxon>
        <taxon>Maenadvirus</taxon>
        <taxon>Maenadvirus P1</taxon>
    </lineage>
</organism>
<reference evidence="3 4" key="1">
    <citation type="journal article" date="2016" name="J. Dairy Sci.">
        <title>Characterization and adsorption of Lactobacillus virulent phage P1.</title>
        <authorList>
            <person name="Chen X."/>
            <person name="Xi Y."/>
            <person name="Zhang H."/>
            <person name="Wang Z."/>
            <person name="Fan M."/>
            <person name="Liu Y."/>
            <person name="Wu W."/>
        </authorList>
    </citation>
    <scope>NUCLEOTIDE SEQUENCE [LARGE SCALE GENOMIC DNA]</scope>
</reference>
<evidence type="ECO:0000313" key="4">
    <source>
        <dbReference type="Proteomes" id="UP000222183"/>
    </source>
</evidence>
<keyword evidence="3" id="KW-0378">Hydrolase</keyword>
<dbReference type="Proteomes" id="UP000222183">
    <property type="component" value="Segment"/>
</dbReference>
<dbReference type="SMART" id="SM00497">
    <property type="entry name" value="IENR1"/>
    <property type="match status" value="1"/>
</dbReference>
<dbReference type="EMBL" id="KX223815">
    <property type="protein sequence ID" value="ANO57957.1"/>
    <property type="molecule type" value="Genomic_DNA"/>
</dbReference>
<sequence>MDKSEKEIWKTYPEFDFIQASNLGRVRTVDRIVIRKNGRKCFIKGRVLKPYCDKCGYMIAQFSVNGEKVYRLVHRVIATCFLPNPDNLPEVIHRDCNPANNYVENLEWCTRKQNIAYRDKLGHTNYKNNAPKSPVIAVKLGTLKVLHFESQREAGRSLGVSHGNINSILKGKLNQTSGFWLTYADENAIKNIKDKFGDELARKVEQLMGEQDYN</sequence>
<name>A0A1S5RCQ7_9CAUD</name>
<accession>A0A1S5RCQ7</accession>
<evidence type="ECO:0000313" key="3">
    <source>
        <dbReference type="EMBL" id="ANO57957.1"/>
    </source>
</evidence>
<dbReference type="Pfam" id="PF13392">
    <property type="entry name" value="HNH_3"/>
    <property type="match status" value="1"/>
</dbReference>
<dbReference type="Pfam" id="PF07463">
    <property type="entry name" value="NUMOD4"/>
    <property type="match status" value="1"/>
</dbReference>
<evidence type="ECO:0000259" key="1">
    <source>
        <dbReference type="Pfam" id="PF07463"/>
    </source>
</evidence>
<keyword evidence="3" id="KW-0255">Endonuclease</keyword>
<dbReference type="InterPro" id="IPR036388">
    <property type="entry name" value="WH-like_DNA-bd_sf"/>
</dbReference>
<gene>
    <name evidence="3" type="ORF">LVP1_g028</name>
</gene>
<evidence type="ECO:0000259" key="2">
    <source>
        <dbReference type="Pfam" id="PF13392"/>
    </source>
</evidence>
<protein>
    <submittedName>
        <fullName evidence="3">HNH endonuclease</fullName>
    </submittedName>
</protein>
<keyword evidence="3" id="KW-0540">Nuclease</keyword>
<feature type="domain" description="HNH nuclease" evidence="2">
    <location>
        <begin position="71"/>
        <end position="114"/>
    </location>
</feature>